<dbReference type="STRING" id="1176587.A8C56_07720"/>
<keyword evidence="2" id="KW-1185">Reference proteome</keyword>
<evidence type="ECO:0000313" key="1">
    <source>
        <dbReference type="EMBL" id="ANH80881.1"/>
    </source>
</evidence>
<evidence type="ECO:0000313" key="2">
    <source>
        <dbReference type="Proteomes" id="UP000077667"/>
    </source>
</evidence>
<organism evidence="1 2">
    <name type="scientific">Niabella ginsenosidivorans</name>
    <dbReference type="NCBI Taxonomy" id="1176587"/>
    <lineage>
        <taxon>Bacteria</taxon>
        <taxon>Pseudomonadati</taxon>
        <taxon>Bacteroidota</taxon>
        <taxon>Chitinophagia</taxon>
        <taxon>Chitinophagales</taxon>
        <taxon>Chitinophagaceae</taxon>
        <taxon>Niabella</taxon>
    </lineage>
</organism>
<proteinExistence type="predicted"/>
<dbReference type="PANTHER" id="PTHR12993:SF11">
    <property type="entry name" value="N-ACETYLGLUCOSAMINYL-PHOSPHATIDYLINOSITOL DE-N-ACETYLASE"/>
    <property type="match status" value="1"/>
</dbReference>
<dbReference type="Proteomes" id="UP000077667">
    <property type="component" value="Chromosome"/>
</dbReference>
<evidence type="ECO:0008006" key="3">
    <source>
        <dbReference type="Google" id="ProtNLM"/>
    </source>
</evidence>
<gene>
    <name evidence="1" type="ORF">A8C56_07720</name>
</gene>
<dbReference type="RefSeq" id="WP_067754132.1">
    <property type="nucleotide sequence ID" value="NZ_CP015772.1"/>
</dbReference>
<dbReference type="AlphaFoldDB" id="A0A1A9I2F2"/>
<dbReference type="KEGG" id="nia:A8C56_07720"/>
<name>A0A1A9I2F2_9BACT</name>
<dbReference type="Pfam" id="PF02585">
    <property type="entry name" value="PIG-L"/>
    <property type="match status" value="1"/>
</dbReference>
<dbReference type="EMBL" id="CP015772">
    <property type="protein sequence ID" value="ANH80881.1"/>
    <property type="molecule type" value="Genomic_DNA"/>
</dbReference>
<dbReference type="InterPro" id="IPR024078">
    <property type="entry name" value="LmbE-like_dom_sf"/>
</dbReference>
<protein>
    <recommendedName>
        <fullName evidence="3">GlcNAc-PI de-N-acetylase</fullName>
    </recommendedName>
</protein>
<dbReference type="GO" id="GO:0016811">
    <property type="term" value="F:hydrolase activity, acting on carbon-nitrogen (but not peptide) bonds, in linear amides"/>
    <property type="evidence" value="ECO:0007669"/>
    <property type="project" value="TreeGrafter"/>
</dbReference>
<accession>A0A1A9I2F2</accession>
<dbReference type="Gene3D" id="3.40.50.10320">
    <property type="entry name" value="LmbE-like"/>
    <property type="match status" value="1"/>
</dbReference>
<dbReference type="InterPro" id="IPR003737">
    <property type="entry name" value="GlcNAc_PI_deacetylase-related"/>
</dbReference>
<dbReference type="OrthoDB" id="9790023at2"/>
<sequence length="235" mass="26541">MNILSVAAHPDDTEILCAGTLIRYAREGHRVTIAAFTNGSMGDLVIKPEEMGAIRKKEAQAAADLIGAKLIWPAVADEQVFPDQQHRAIMVDILREADPDIIFTHSPNDYHPDHRYVSQLVFDAYSQKGLPFIPHQSLPPCRLDNAQIYYMDNVCGIRFMPSEYVDISDTFELKKQMLCCHKSQLKDMKDEANTDVLELIETQARFRGLAAGCKYAEGFNRLEAYQRGLTKRVLP</sequence>
<reference evidence="1 2" key="1">
    <citation type="submission" date="2016-05" db="EMBL/GenBank/DDBJ databases">
        <title>Niabella ginsenosidivorans BS26 whole genome sequencing.</title>
        <authorList>
            <person name="Im W.T."/>
            <person name="Siddiqi M.Z."/>
        </authorList>
    </citation>
    <scope>NUCLEOTIDE SEQUENCE [LARGE SCALE GENOMIC DNA]</scope>
    <source>
        <strain evidence="1 2">BS26</strain>
    </source>
</reference>
<dbReference type="PANTHER" id="PTHR12993">
    <property type="entry name" value="N-ACETYLGLUCOSAMINYL-PHOSPHATIDYLINOSITOL DE-N-ACETYLASE-RELATED"/>
    <property type="match status" value="1"/>
</dbReference>
<dbReference type="SUPFAM" id="SSF102588">
    <property type="entry name" value="LmbE-like"/>
    <property type="match status" value="1"/>
</dbReference>